<sequence>MKVATLHICNSCIASKINKHGLVFIIISAYFHPNLDKNGQLNDMQAFINDLNNTHHYDLLIITDDFNARVGNLGSSDKELTSGTPLHHCRTSHDLIINHRGKSLSEGLESLGFTFINGRSRSDLPIQLTFTNKNSNSVVDLIWVTIEVFSPTSNSVNPVDTNASFTQFKLKWAAEKKYQFKHLKAWSPQVKGDFPPTNTNKLCDNLYSAIIKAADKCQMMKPVFTRTSSTRRKPWFDSECAKLRSSVKSALASYKSSPQLISLKGNLAAVATGYIGCLYPDYLEQHEASQLYFYKRLLSLLACISGYAIRYELCLDQTAFWILRAAIDWLKNLLLPIQEDDMLDRLEAKHWISKKDIILSKFRAHMHKRDRDRYFSFTACQFTFLSPIPESRIQRIPLHLLKPILQLRLESKYACHITVDGITDTLSLTKT</sequence>
<keyword evidence="3" id="KW-1185">Reference proteome</keyword>
<dbReference type="Pfam" id="PF14529">
    <property type="entry name" value="Exo_endo_phos_2"/>
    <property type="match status" value="1"/>
</dbReference>
<dbReference type="EMBL" id="JAHXZJ010000001">
    <property type="protein sequence ID" value="KAH0567869.1"/>
    <property type="molecule type" value="Genomic_DNA"/>
</dbReference>
<proteinExistence type="predicted"/>
<comment type="caution">
    <text evidence="2">The sequence shown here is derived from an EMBL/GenBank/DDBJ whole genome shotgun (WGS) entry which is preliminary data.</text>
</comment>
<dbReference type="Proteomes" id="UP000826195">
    <property type="component" value="Unassembled WGS sequence"/>
</dbReference>
<gene>
    <name evidence="2" type="ORF">KQX54_015376</name>
</gene>
<name>A0AAV7J6H3_COTGL</name>
<dbReference type="AlphaFoldDB" id="A0AAV7J6H3"/>
<organism evidence="2 3">
    <name type="scientific">Cotesia glomerata</name>
    <name type="common">Lepidopteran parasitic wasp</name>
    <name type="synonym">Apanteles glomeratus</name>
    <dbReference type="NCBI Taxonomy" id="32391"/>
    <lineage>
        <taxon>Eukaryota</taxon>
        <taxon>Metazoa</taxon>
        <taxon>Ecdysozoa</taxon>
        <taxon>Arthropoda</taxon>
        <taxon>Hexapoda</taxon>
        <taxon>Insecta</taxon>
        <taxon>Pterygota</taxon>
        <taxon>Neoptera</taxon>
        <taxon>Endopterygota</taxon>
        <taxon>Hymenoptera</taxon>
        <taxon>Apocrita</taxon>
        <taxon>Ichneumonoidea</taxon>
        <taxon>Braconidae</taxon>
        <taxon>Microgastrinae</taxon>
        <taxon>Cotesia</taxon>
    </lineage>
</organism>
<dbReference type="SUPFAM" id="SSF56219">
    <property type="entry name" value="DNase I-like"/>
    <property type="match status" value="1"/>
</dbReference>
<dbReference type="InterPro" id="IPR036691">
    <property type="entry name" value="Endo/exonu/phosph_ase_sf"/>
</dbReference>
<evidence type="ECO:0000259" key="1">
    <source>
        <dbReference type="Pfam" id="PF14529"/>
    </source>
</evidence>
<evidence type="ECO:0000313" key="2">
    <source>
        <dbReference type="EMBL" id="KAH0567869.1"/>
    </source>
</evidence>
<dbReference type="InterPro" id="IPR005135">
    <property type="entry name" value="Endo/exonuclease/phosphatase"/>
</dbReference>
<dbReference type="GO" id="GO:0003824">
    <property type="term" value="F:catalytic activity"/>
    <property type="evidence" value="ECO:0007669"/>
    <property type="project" value="InterPro"/>
</dbReference>
<accession>A0AAV7J6H3</accession>
<feature type="domain" description="Endonuclease/exonuclease/phosphatase" evidence="1">
    <location>
        <begin position="25"/>
        <end position="150"/>
    </location>
</feature>
<protein>
    <recommendedName>
        <fullName evidence="1">Endonuclease/exonuclease/phosphatase domain-containing protein</fullName>
    </recommendedName>
</protein>
<reference evidence="2 3" key="1">
    <citation type="journal article" date="2021" name="J. Hered.">
        <title>A chromosome-level genome assembly of the parasitoid wasp, Cotesia glomerata (Hymenoptera: Braconidae).</title>
        <authorList>
            <person name="Pinto B.J."/>
            <person name="Weis J.J."/>
            <person name="Gamble T."/>
            <person name="Ode P.J."/>
            <person name="Paul R."/>
            <person name="Zaspel J.M."/>
        </authorList>
    </citation>
    <scope>NUCLEOTIDE SEQUENCE [LARGE SCALE GENOMIC DNA]</scope>
    <source>
        <strain evidence="2">CgM1</strain>
    </source>
</reference>
<dbReference type="Gene3D" id="3.60.10.10">
    <property type="entry name" value="Endonuclease/exonuclease/phosphatase"/>
    <property type="match status" value="1"/>
</dbReference>
<evidence type="ECO:0000313" key="3">
    <source>
        <dbReference type="Proteomes" id="UP000826195"/>
    </source>
</evidence>